<proteinExistence type="predicted"/>
<reference evidence="2 3" key="1">
    <citation type="journal article" date="2018" name="PLoS ONE">
        <title>The draft genome of Kipferlia bialata reveals reductive genome evolution in fornicate parasites.</title>
        <authorList>
            <person name="Tanifuji G."/>
            <person name="Takabayashi S."/>
            <person name="Kume K."/>
            <person name="Takagi M."/>
            <person name="Nakayama T."/>
            <person name="Kamikawa R."/>
            <person name="Inagaki Y."/>
            <person name="Hashimoto T."/>
        </authorList>
    </citation>
    <scope>NUCLEOTIDE SEQUENCE [LARGE SCALE GENOMIC DNA]</scope>
    <source>
        <strain evidence="2">NY0173</strain>
    </source>
</reference>
<comment type="caution">
    <text evidence="2">The sequence shown here is derived from an EMBL/GenBank/DDBJ whole genome shotgun (WGS) entry which is preliminary data.</text>
</comment>
<feature type="compositionally biased region" description="Polar residues" evidence="1">
    <location>
        <begin position="28"/>
        <end position="45"/>
    </location>
</feature>
<evidence type="ECO:0000256" key="1">
    <source>
        <dbReference type="SAM" id="MobiDB-lite"/>
    </source>
</evidence>
<dbReference type="AlphaFoldDB" id="A0A9K3D0Y4"/>
<sequence>MGGGPSHWMGFGSLPSPVPQCQVSLTGSILNSSTGRSGHASTLKTETQRRRPHPCCPAHPGGNRGCDVWSQRLIPGHNRSATW</sequence>
<keyword evidence="3" id="KW-1185">Reference proteome</keyword>
<evidence type="ECO:0000313" key="3">
    <source>
        <dbReference type="Proteomes" id="UP000265618"/>
    </source>
</evidence>
<gene>
    <name evidence="2" type="ORF">KIPB_008019</name>
</gene>
<protein>
    <submittedName>
        <fullName evidence="2">Uncharacterized protein</fullName>
    </submittedName>
</protein>
<name>A0A9K3D0Y4_9EUKA</name>
<dbReference type="EMBL" id="BDIP01002379">
    <property type="protein sequence ID" value="GIQ86210.1"/>
    <property type="molecule type" value="Genomic_DNA"/>
</dbReference>
<feature type="region of interest" description="Disordered" evidence="1">
    <location>
        <begin position="28"/>
        <end position="61"/>
    </location>
</feature>
<evidence type="ECO:0000313" key="2">
    <source>
        <dbReference type="EMBL" id="GIQ86210.1"/>
    </source>
</evidence>
<dbReference type="Proteomes" id="UP000265618">
    <property type="component" value="Unassembled WGS sequence"/>
</dbReference>
<accession>A0A9K3D0Y4</accession>
<organism evidence="2 3">
    <name type="scientific">Kipferlia bialata</name>
    <dbReference type="NCBI Taxonomy" id="797122"/>
    <lineage>
        <taxon>Eukaryota</taxon>
        <taxon>Metamonada</taxon>
        <taxon>Carpediemonas-like organisms</taxon>
        <taxon>Kipferlia</taxon>
    </lineage>
</organism>